<dbReference type="Gene3D" id="3.40.50.2000">
    <property type="entry name" value="Glycogen Phosphorylase B"/>
    <property type="match status" value="1"/>
</dbReference>
<sequence>MKIALVSPYDITWPGGVTAHISYLAREFADMGHQVKILAPHTPSRAVGLDSENFFPLGRSVPVPSGGSIARLSLSVWMYPRVRRCLADGNFDIVHFHEPLAPYLFMPLAMLQNYNSVNIGTFHAFHESTKLYKIFTPFIRQSFDRLDGRIVVSPMAKLHVQRLLPGNNEFSEIPNGIDLSQFSGNIDPIPEFMDGKVNILFVGRLEKRKGLNVLLDAYARLKWNHPSVRILVVGPGNPDKKTYRIITERNLKDVIFVGGVSPTQLVR</sequence>
<dbReference type="InterPro" id="IPR050194">
    <property type="entry name" value="Glycosyltransferase_grp1"/>
</dbReference>
<dbReference type="Pfam" id="PF13439">
    <property type="entry name" value="Glyco_transf_4"/>
    <property type="match status" value="1"/>
</dbReference>
<dbReference type="CDD" id="cd03801">
    <property type="entry name" value="GT4_PimA-like"/>
    <property type="match status" value="1"/>
</dbReference>
<evidence type="ECO:0000313" key="3">
    <source>
        <dbReference type="EMBL" id="SVA22780.1"/>
    </source>
</evidence>
<feature type="domain" description="Glycosyl transferase family 1" evidence="1">
    <location>
        <begin position="192"/>
        <end position="265"/>
    </location>
</feature>
<dbReference type="Pfam" id="PF00534">
    <property type="entry name" value="Glycos_transf_1"/>
    <property type="match status" value="1"/>
</dbReference>
<dbReference type="PANTHER" id="PTHR45947">
    <property type="entry name" value="SULFOQUINOVOSYL TRANSFERASE SQD2"/>
    <property type="match status" value="1"/>
</dbReference>
<feature type="domain" description="Glycosyltransferase subfamily 4-like N-terminal" evidence="2">
    <location>
        <begin position="14"/>
        <end position="180"/>
    </location>
</feature>
<dbReference type="GO" id="GO:0016757">
    <property type="term" value="F:glycosyltransferase activity"/>
    <property type="evidence" value="ECO:0007669"/>
    <property type="project" value="InterPro"/>
</dbReference>
<gene>
    <name evidence="3" type="ORF">METZ01_LOCUS75634</name>
</gene>
<dbReference type="PANTHER" id="PTHR45947:SF3">
    <property type="entry name" value="SULFOQUINOVOSYL TRANSFERASE SQD2"/>
    <property type="match status" value="1"/>
</dbReference>
<dbReference type="EMBL" id="UINC01005666">
    <property type="protein sequence ID" value="SVA22780.1"/>
    <property type="molecule type" value="Genomic_DNA"/>
</dbReference>
<proteinExistence type="predicted"/>
<reference evidence="3" key="1">
    <citation type="submission" date="2018-05" db="EMBL/GenBank/DDBJ databases">
        <authorList>
            <person name="Lanie J.A."/>
            <person name="Ng W.-L."/>
            <person name="Kazmierczak K.M."/>
            <person name="Andrzejewski T.M."/>
            <person name="Davidsen T.M."/>
            <person name="Wayne K.J."/>
            <person name="Tettelin H."/>
            <person name="Glass J.I."/>
            <person name="Rusch D."/>
            <person name="Podicherti R."/>
            <person name="Tsui H.-C.T."/>
            <person name="Winkler M.E."/>
        </authorList>
    </citation>
    <scope>NUCLEOTIDE SEQUENCE</scope>
</reference>
<accession>A0A381U3G3</accession>
<evidence type="ECO:0008006" key="4">
    <source>
        <dbReference type="Google" id="ProtNLM"/>
    </source>
</evidence>
<dbReference type="InterPro" id="IPR001296">
    <property type="entry name" value="Glyco_trans_1"/>
</dbReference>
<feature type="non-terminal residue" evidence="3">
    <location>
        <position position="267"/>
    </location>
</feature>
<name>A0A381U3G3_9ZZZZ</name>
<organism evidence="3">
    <name type="scientific">marine metagenome</name>
    <dbReference type="NCBI Taxonomy" id="408172"/>
    <lineage>
        <taxon>unclassified sequences</taxon>
        <taxon>metagenomes</taxon>
        <taxon>ecological metagenomes</taxon>
    </lineage>
</organism>
<evidence type="ECO:0000259" key="2">
    <source>
        <dbReference type="Pfam" id="PF13439"/>
    </source>
</evidence>
<dbReference type="InterPro" id="IPR028098">
    <property type="entry name" value="Glyco_trans_4-like_N"/>
</dbReference>
<evidence type="ECO:0000259" key="1">
    <source>
        <dbReference type="Pfam" id="PF00534"/>
    </source>
</evidence>
<dbReference type="AlphaFoldDB" id="A0A381U3G3"/>
<protein>
    <recommendedName>
        <fullName evidence="4">Glycosyltransferase subfamily 4-like N-terminal domain-containing protein</fullName>
    </recommendedName>
</protein>
<dbReference type="SUPFAM" id="SSF53756">
    <property type="entry name" value="UDP-Glycosyltransferase/glycogen phosphorylase"/>
    <property type="match status" value="1"/>
</dbReference>